<dbReference type="Gene3D" id="3.40.50.10950">
    <property type="match status" value="1"/>
</dbReference>
<dbReference type="AlphaFoldDB" id="A0A4D6YCN0"/>
<dbReference type="FunFam" id="3.40.50.10750:FF:000001">
    <property type="entry name" value="Phosphate acetyltransferase"/>
    <property type="match status" value="1"/>
</dbReference>
<sequence length="710" mass="81787">MSRIIMLVPLENNIGLTSISLSLIYFLKKQAIINNSFKPFFYFSLKSNFLDSTQFIIKKYFSKFVHTLDDQNLFKQKMHSYKYLSLSDQIFKECYSKSLLYEVFLIEGMNYIENQYSFQINYDLSKNLDSEIIFISNLKKLSLNSMKEKEKEIEILCKLYKHSNVLGVIYNNIFSSFREKNNFFDKLLCPKYTQKCKIYKIFKKNYFKKSSVPILSCIPWNNKLVKISIIDVFNFLNLNALYKKPINNWILKEVVLFETNCWSLLSKNNLSFSLIILNINIIDVFINFFNSKNIKICIGGILLTEVSKSKETKNFLFKKFKNICATIFFTKKNTMDIFEKLKSFTFNINMKSKSSIHKIQKYFSSFFYHDFFRNFFIKKKYNNLKYSPKKFCFFLEKLSKNSKKRIILPESYDTRILKAVSICHESRVAKCVLLGQPETIYRISEEQGINLNREIEILNPDLIRYKYISRLIEIRKNKGISKYSAINQLKNNTILATLILESGRVDGLVAGASNTTADTIRPALQLIKTNPVYSLVSSIFFMLLPNQVVIYGDCAININPTSEELAEIAIQSANSAKIFNIEPRIAMLSYSTGYSGNGDQVEKVRKATDIVKIKRPDLIIDGPIQYDAAISNTVSKLKSPNSPILGSANIFIFPDLNSGNITYKAVQRSSELISIGPMLQGLRKPVNDLSRGASVQDIIYTIALTSAQSV</sequence>
<evidence type="ECO:0000256" key="8">
    <source>
        <dbReference type="ARBA" id="ARBA00022679"/>
    </source>
</evidence>
<evidence type="ECO:0000256" key="10">
    <source>
        <dbReference type="ARBA" id="ARBA00031108"/>
    </source>
</evidence>
<dbReference type="NCBIfam" id="NF007233">
    <property type="entry name" value="PRK09653.1"/>
    <property type="match status" value="1"/>
</dbReference>
<dbReference type="EMBL" id="CP034861">
    <property type="protein sequence ID" value="QCI24271.1"/>
    <property type="molecule type" value="Genomic_DNA"/>
</dbReference>
<keyword evidence="9 11" id="KW-0012">Acyltransferase</keyword>
<dbReference type="Proteomes" id="UP000298673">
    <property type="component" value="Chromosome"/>
</dbReference>
<evidence type="ECO:0000256" key="2">
    <source>
        <dbReference type="ARBA" id="ARBA00004989"/>
    </source>
</evidence>
<dbReference type="InterPro" id="IPR016475">
    <property type="entry name" value="P-Actrans_bac"/>
</dbReference>
<keyword evidence="7 11" id="KW-0963">Cytoplasm</keyword>
<dbReference type="GO" id="GO:0005737">
    <property type="term" value="C:cytoplasm"/>
    <property type="evidence" value="ECO:0007669"/>
    <property type="project" value="UniProtKB-SubCell"/>
</dbReference>
<comment type="domain">
    <text evidence="11">The N-terminal region seems to be important for proper quaternary structure. The C-terminal region contains the substrate-binding site.</text>
</comment>
<evidence type="ECO:0000256" key="5">
    <source>
        <dbReference type="ARBA" id="ARBA00012707"/>
    </source>
</evidence>
<evidence type="ECO:0000256" key="6">
    <source>
        <dbReference type="ARBA" id="ARBA00021528"/>
    </source>
</evidence>
<dbReference type="PANTHER" id="PTHR43356:SF3">
    <property type="entry name" value="PHOSPHATE ACETYLTRANSFERASE"/>
    <property type="match status" value="1"/>
</dbReference>
<dbReference type="Gene3D" id="3.40.50.10750">
    <property type="entry name" value="Isocitrate/Isopropylmalate dehydrogenase-like"/>
    <property type="match status" value="1"/>
</dbReference>
<evidence type="ECO:0000256" key="1">
    <source>
        <dbReference type="ARBA" id="ARBA00004496"/>
    </source>
</evidence>
<feature type="domain" description="Phosphate acetyl/butaryl transferase" evidence="12">
    <location>
        <begin position="398"/>
        <end position="705"/>
    </location>
</feature>
<evidence type="ECO:0000259" key="12">
    <source>
        <dbReference type="Pfam" id="PF01515"/>
    </source>
</evidence>
<evidence type="ECO:0000313" key="13">
    <source>
        <dbReference type="EMBL" id="QCI24271.1"/>
    </source>
</evidence>
<evidence type="ECO:0000256" key="7">
    <source>
        <dbReference type="ARBA" id="ARBA00022490"/>
    </source>
</evidence>
<evidence type="ECO:0000256" key="9">
    <source>
        <dbReference type="ARBA" id="ARBA00023315"/>
    </source>
</evidence>
<protein>
    <recommendedName>
        <fullName evidence="6 11">Phosphate acetyltransferase</fullName>
        <ecNumber evidence="5 11">2.3.1.8</ecNumber>
    </recommendedName>
    <alternativeName>
        <fullName evidence="10 11">Phosphotransacetylase</fullName>
    </alternativeName>
</protein>
<dbReference type="GO" id="GO:0006085">
    <property type="term" value="P:acetyl-CoA biosynthetic process"/>
    <property type="evidence" value="ECO:0007669"/>
    <property type="project" value="UniProtKB-UniPathway"/>
</dbReference>
<dbReference type="InterPro" id="IPR002505">
    <property type="entry name" value="PTA_PTB"/>
</dbReference>
<evidence type="ECO:0000313" key="14">
    <source>
        <dbReference type="Proteomes" id="UP000298673"/>
    </source>
</evidence>
<comment type="similarity">
    <text evidence="4 11">In the N-terminal section; belongs to the CobB/CobQ family.</text>
</comment>
<dbReference type="InterPro" id="IPR042112">
    <property type="entry name" value="P_AcTrfase_dom2"/>
</dbReference>
<evidence type="ECO:0000256" key="4">
    <source>
        <dbReference type="ARBA" id="ARBA00009786"/>
    </source>
</evidence>
<dbReference type="Pfam" id="PF13500">
    <property type="entry name" value="AAA_26"/>
    <property type="match status" value="1"/>
</dbReference>
<dbReference type="InterPro" id="IPR042113">
    <property type="entry name" value="P_AcTrfase_dom1"/>
</dbReference>
<dbReference type="OrthoDB" id="9808984at2"/>
<comment type="catalytic activity">
    <reaction evidence="11">
        <text>acetyl-CoA + phosphate = acetyl phosphate + CoA</text>
        <dbReference type="Rhea" id="RHEA:19521"/>
        <dbReference type="ChEBI" id="CHEBI:22191"/>
        <dbReference type="ChEBI" id="CHEBI:43474"/>
        <dbReference type="ChEBI" id="CHEBI:57287"/>
        <dbReference type="ChEBI" id="CHEBI:57288"/>
        <dbReference type="EC" id="2.3.1.8"/>
    </reaction>
</comment>
<organism evidence="13 14">
    <name type="scientific">Buchnera aphidicola</name>
    <name type="common">Muscaphis stroyani</name>
    <dbReference type="NCBI Taxonomy" id="1241869"/>
    <lineage>
        <taxon>Bacteria</taxon>
        <taxon>Pseudomonadati</taxon>
        <taxon>Pseudomonadota</taxon>
        <taxon>Gammaproteobacteria</taxon>
        <taxon>Enterobacterales</taxon>
        <taxon>Erwiniaceae</taxon>
        <taxon>Buchnera</taxon>
    </lineage>
</organism>
<reference evidence="13 14" key="1">
    <citation type="submission" date="2018-12" db="EMBL/GenBank/DDBJ databases">
        <authorList>
            <person name="Chong R.A."/>
        </authorList>
    </citation>
    <scope>NUCLEOTIDE SEQUENCE [LARGE SCALE GENOMIC DNA]</scope>
    <source>
        <strain evidence="13 14">Mst</strain>
    </source>
</reference>
<dbReference type="NCBIfam" id="NF004167">
    <property type="entry name" value="PRK05632.1"/>
    <property type="match status" value="1"/>
</dbReference>
<dbReference type="SUPFAM" id="SSF53659">
    <property type="entry name" value="Isocitrate/Isopropylmalate dehydrogenase-like"/>
    <property type="match status" value="1"/>
</dbReference>
<comment type="pathway">
    <text evidence="2 11">Metabolic intermediate biosynthesis; acetyl-CoA biosynthesis; acetyl-CoA from acetate: step 2/2.</text>
</comment>
<dbReference type="InterPro" id="IPR004614">
    <property type="entry name" value="P_AcTrfase"/>
</dbReference>
<dbReference type="PANTHER" id="PTHR43356">
    <property type="entry name" value="PHOSPHATE ACETYLTRANSFERASE"/>
    <property type="match status" value="1"/>
</dbReference>
<evidence type="ECO:0000256" key="3">
    <source>
        <dbReference type="ARBA" id="ARBA00008756"/>
    </source>
</evidence>
<dbReference type="PIRSF" id="PIRSF006107">
    <property type="entry name" value="PhpActrans_proteobac"/>
    <property type="match status" value="1"/>
</dbReference>
<gene>
    <name evidence="13" type="ORF">D9V75_00845</name>
</gene>
<reference evidence="13 14" key="2">
    <citation type="submission" date="2019-05" db="EMBL/GenBank/DDBJ databases">
        <title>Genome evolution of the obligate endosymbiont Buchnera aphidicola.</title>
        <authorList>
            <person name="Moran N.A."/>
        </authorList>
    </citation>
    <scope>NUCLEOTIDE SEQUENCE [LARGE SCALE GENOMIC DNA]</scope>
    <source>
        <strain evidence="13 14">Mst</strain>
    </source>
</reference>
<dbReference type="InterPro" id="IPR050500">
    <property type="entry name" value="Phos_Acetyltrans/Butyryltrans"/>
</dbReference>
<dbReference type="GO" id="GO:0008959">
    <property type="term" value="F:phosphate acetyltransferase activity"/>
    <property type="evidence" value="ECO:0007669"/>
    <property type="project" value="UniProtKB-EC"/>
</dbReference>
<name>A0A4D6YCN0_9GAMM</name>
<dbReference type="RefSeq" id="WP_158343347.1">
    <property type="nucleotide sequence ID" value="NZ_CP034861.1"/>
</dbReference>
<keyword evidence="8 11" id="KW-0808">Transferase</keyword>
<comment type="similarity">
    <text evidence="3 11">In the C-terminal section; belongs to the phosphate acetyltransferase and butyryltransferase family.</text>
</comment>
<comment type="function">
    <text evidence="11">Involved in acetate metabolism.</text>
</comment>
<proteinExistence type="inferred from homology"/>
<dbReference type="EC" id="2.3.1.8" evidence="5 11"/>
<evidence type="ECO:0000256" key="11">
    <source>
        <dbReference type="PIRNR" id="PIRNR006107"/>
    </source>
</evidence>
<dbReference type="NCBIfam" id="TIGR00651">
    <property type="entry name" value="pta"/>
    <property type="match status" value="1"/>
</dbReference>
<dbReference type="UniPathway" id="UPA00340">
    <property type="reaction ID" value="UER00459"/>
</dbReference>
<dbReference type="Pfam" id="PF01515">
    <property type="entry name" value="PTA_PTB"/>
    <property type="match status" value="1"/>
</dbReference>
<comment type="subcellular location">
    <subcellularLocation>
        <location evidence="1 11">Cytoplasm</location>
    </subcellularLocation>
</comment>
<accession>A0A4D6YCN0</accession>